<protein>
    <submittedName>
        <fullName evidence="1">Uncharacterized protein</fullName>
    </submittedName>
</protein>
<accession>A0A2P2PWK5</accession>
<name>A0A2P2PWK5_RHIMU</name>
<proteinExistence type="predicted"/>
<evidence type="ECO:0000313" key="1">
    <source>
        <dbReference type="EMBL" id="MBX59029.1"/>
    </source>
</evidence>
<dbReference type="EMBL" id="GGEC01078545">
    <property type="protein sequence ID" value="MBX59029.1"/>
    <property type="molecule type" value="Transcribed_RNA"/>
</dbReference>
<organism evidence="1">
    <name type="scientific">Rhizophora mucronata</name>
    <name type="common">Asiatic mangrove</name>
    <dbReference type="NCBI Taxonomy" id="61149"/>
    <lineage>
        <taxon>Eukaryota</taxon>
        <taxon>Viridiplantae</taxon>
        <taxon>Streptophyta</taxon>
        <taxon>Embryophyta</taxon>
        <taxon>Tracheophyta</taxon>
        <taxon>Spermatophyta</taxon>
        <taxon>Magnoliopsida</taxon>
        <taxon>eudicotyledons</taxon>
        <taxon>Gunneridae</taxon>
        <taxon>Pentapetalae</taxon>
        <taxon>rosids</taxon>
        <taxon>fabids</taxon>
        <taxon>Malpighiales</taxon>
        <taxon>Rhizophoraceae</taxon>
        <taxon>Rhizophora</taxon>
    </lineage>
</organism>
<dbReference type="AlphaFoldDB" id="A0A2P2PWK5"/>
<sequence length="26" mass="2702">MSVLFFEGRGGLVGIFAGIGESKSWG</sequence>
<reference evidence="1" key="1">
    <citation type="submission" date="2018-02" db="EMBL/GenBank/DDBJ databases">
        <title>Rhizophora mucronata_Transcriptome.</title>
        <authorList>
            <person name="Meera S.P."/>
            <person name="Sreeshan A."/>
            <person name="Augustine A."/>
        </authorList>
    </citation>
    <scope>NUCLEOTIDE SEQUENCE</scope>
    <source>
        <tissue evidence="1">Leaf</tissue>
    </source>
</reference>